<evidence type="ECO:0000313" key="7">
    <source>
        <dbReference type="EMBL" id="MDD0838944.1"/>
    </source>
</evidence>
<evidence type="ECO:0000313" key="8">
    <source>
        <dbReference type="Proteomes" id="UP001528673"/>
    </source>
</evidence>
<dbReference type="InterPro" id="IPR050330">
    <property type="entry name" value="Bact_OuterMem_StrucFunc"/>
</dbReference>
<evidence type="ECO:0000256" key="3">
    <source>
        <dbReference type="ARBA" id="ARBA00023237"/>
    </source>
</evidence>
<organism evidence="7 8">
    <name type="scientific">Curvibacter cyanobacteriorum</name>
    <dbReference type="NCBI Taxonomy" id="3026422"/>
    <lineage>
        <taxon>Bacteria</taxon>
        <taxon>Pseudomonadati</taxon>
        <taxon>Pseudomonadota</taxon>
        <taxon>Betaproteobacteria</taxon>
        <taxon>Burkholderiales</taxon>
        <taxon>Comamonadaceae</taxon>
        <taxon>Curvibacter</taxon>
    </lineage>
</organism>
<comment type="caution">
    <text evidence="7">The sequence shown here is derived from an EMBL/GenBank/DDBJ whole genome shotgun (WGS) entry which is preliminary data.</text>
</comment>
<evidence type="ECO:0000256" key="5">
    <source>
        <dbReference type="SAM" id="SignalP"/>
    </source>
</evidence>
<dbReference type="Proteomes" id="UP001528673">
    <property type="component" value="Unassembled WGS sequence"/>
</dbReference>
<comment type="subcellular location">
    <subcellularLocation>
        <location evidence="1">Cell outer membrane</location>
    </subcellularLocation>
</comment>
<evidence type="ECO:0000256" key="4">
    <source>
        <dbReference type="PROSITE-ProRule" id="PRU00473"/>
    </source>
</evidence>
<keyword evidence="3" id="KW-0998">Cell outer membrane</keyword>
<evidence type="ECO:0000256" key="2">
    <source>
        <dbReference type="ARBA" id="ARBA00023136"/>
    </source>
</evidence>
<feature type="chain" id="PRO_5047530948" evidence="5">
    <location>
        <begin position="27"/>
        <end position="218"/>
    </location>
</feature>
<evidence type="ECO:0000256" key="1">
    <source>
        <dbReference type="ARBA" id="ARBA00004442"/>
    </source>
</evidence>
<protein>
    <submittedName>
        <fullName evidence="7">OmpA family protein</fullName>
    </submittedName>
</protein>
<keyword evidence="5" id="KW-0732">Signal</keyword>
<dbReference type="PRINTS" id="PR01021">
    <property type="entry name" value="OMPADOMAIN"/>
</dbReference>
<reference evidence="7 8" key="1">
    <citation type="submission" date="2023-02" db="EMBL/GenBank/DDBJ databases">
        <title>Bacterial whole genomic sequence of Curvibacter sp. HBC61.</title>
        <authorList>
            <person name="Le V."/>
            <person name="Ko S.-R."/>
            <person name="Ahn C.-Y."/>
            <person name="Oh H.-M."/>
        </authorList>
    </citation>
    <scope>NUCLEOTIDE SEQUENCE [LARGE SCALE GENOMIC DNA]</scope>
    <source>
        <strain evidence="7 8">HBC61</strain>
    </source>
</reference>
<sequence length="218" mass="23570">MKSLHTVAMRPWLRGALGGLLLALLAACSSPPPKPPPPPPVPSVKVVLLPQADGSASGVVVQAGQATQTLTEPYQRASALANRAPVVDQVDPTQVRQTYDALFRIAPPQPVRYVLYFQPGTTRLSGESQAELPRIQQDMARYPGVEVLVVGHTDTKGNSEGNDALSLRRAQQVRDLLVQQGLSPRQVEAIGRGEREPAIATADEVDEPRNRRVEVTLR</sequence>
<dbReference type="InterPro" id="IPR006664">
    <property type="entry name" value="OMP_bac"/>
</dbReference>
<dbReference type="PROSITE" id="PS51123">
    <property type="entry name" value="OMPA_2"/>
    <property type="match status" value="1"/>
</dbReference>
<dbReference type="CDD" id="cd07185">
    <property type="entry name" value="OmpA_C-like"/>
    <property type="match status" value="1"/>
</dbReference>
<dbReference type="Pfam" id="PF00691">
    <property type="entry name" value="OmpA"/>
    <property type="match status" value="1"/>
</dbReference>
<feature type="domain" description="OmpA-like" evidence="6">
    <location>
        <begin position="104"/>
        <end position="218"/>
    </location>
</feature>
<dbReference type="Gene3D" id="3.30.1330.60">
    <property type="entry name" value="OmpA-like domain"/>
    <property type="match status" value="1"/>
</dbReference>
<gene>
    <name evidence="7" type="ORF">PSQ40_10215</name>
</gene>
<evidence type="ECO:0000259" key="6">
    <source>
        <dbReference type="PROSITE" id="PS51123"/>
    </source>
</evidence>
<dbReference type="PROSITE" id="PS51257">
    <property type="entry name" value="PROKAR_LIPOPROTEIN"/>
    <property type="match status" value="1"/>
</dbReference>
<name>A0ABT5N046_9BURK</name>
<dbReference type="PANTHER" id="PTHR30329:SF21">
    <property type="entry name" value="LIPOPROTEIN YIAD-RELATED"/>
    <property type="match status" value="1"/>
</dbReference>
<dbReference type="PANTHER" id="PTHR30329">
    <property type="entry name" value="STATOR ELEMENT OF FLAGELLAR MOTOR COMPLEX"/>
    <property type="match status" value="1"/>
</dbReference>
<keyword evidence="2 4" id="KW-0472">Membrane</keyword>
<feature type="signal peptide" evidence="5">
    <location>
        <begin position="1"/>
        <end position="26"/>
    </location>
</feature>
<dbReference type="InterPro" id="IPR036737">
    <property type="entry name" value="OmpA-like_sf"/>
</dbReference>
<dbReference type="InterPro" id="IPR006665">
    <property type="entry name" value="OmpA-like"/>
</dbReference>
<proteinExistence type="predicted"/>
<dbReference type="RefSeq" id="WP_273951296.1">
    <property type="nucleotide sequence ID" value="NZ_JAQSIP010000004.1"/>
</dbReference>
<accession>A0ABT5N046</accession>
<keyword evidence="8" id="KW-1185">Reference proteome</keyword>
<dbReference type="EMBL" id="JAQSIP010000004">
    <property type="protein sequence ID" value="MDD0838944.1"/>
    <property type="molecule type" value="Genomic_DNA"/>
</dbReference>
<dbReference type="SUPFAM" id="SSF103088">
    <property type="entry name" value="OmpA-like"/>
    <property type="match status" value="1"/>
</dbReference>